<sequence length="259" mass="30080">MFLKDVVRRIPEMKVSPNGIGYWVPGGCKIVILARGCGHFSEGQENYCQCQNHLLTFVCHILILALAVLFLWSDASTFINKSPPQIPDVILPEDIVLGVAAAVRTEIDKGLENNFCSVKGLATLRDDLVDKGELDGRFLLEEFFRGSFDILDALELTHEIFNNCIWVQPLFRVRCKVYEFSKLLSNTIEYELVLHEFIWILASEREKLVFGLYIYSKLDRVAKYKFTILCRFEIYIFLMKFMCIKDLVMRMFNIIYKNF</sequence>
<protein>
    <recommendedName>
        <fullName evidence="7">Reticulon domain-containing protein</fullName>
    </recommendedName>
</protein>
<reference evidence="8" key="2">
    <citation type="submission" date="2019-01" db="UniProtKB">
        <authorList>
            <consortium name="EnsemblPlants"/>
        </authorList>
    </citation>
    <scope>IDENTIFICATION</scope>
    <source>
        <strain evidence="8">cv. Heinz 1706</strain>
    </source>
</reference>
<dbReference type="InterPro" id="IPR003388">
    <property type="entry name" value="Reticulon"/>
</dbReference>
<keyword evidence="4 6" id="KW-1133">Transmembrane helix</keyword>
<dbReference type="STRING" id="4081.A0A3Q7FQT5"/>
<keyword evidence="9" id="KW-1185">Reference proteome</keyword>
<dbReference type="Gramene" id="Solyc03g115167.1.1">
    <property type="protein sequence ID" value="Solyc03g115167.1.1"/>
    <property type="gene ID" value="Solyc03g115167.1"/>
</dbReference>
<evidence type="ECO:0000256" key="1">
    <source>
        <dbReference type="ARBA" id="ARBA00004477"/>
    </source>
</evidence>
<dbReference type="GO" id="GO:0005789">
    <property type="term" value="C:endoplasmic reticulum membrane"/>
    <property type="evidence" value="ECO:0007669"/>
    <property type="project" value="UniProtKB-SubCell"/>
</dbReference>
<dbReference type="InParanoid" id="A0A3Q7FQT5"/>
<evidence type="ECO:0000256" key="3">
    <source>
        <dbReference type="ARBA" id="ARBA00022824"/>
    </source>
</evidence>
<dbReference type="Proteomes" id="UP000004994">
    <property type="component" value="Chromosome 3"/>
</dbReference>
<dbReference type="PANTHER" id="PTHR10994:SF144">
    <property type="entry name" value="RETICULON-LIKE PROTEIN"/>
    <property type="match status" value="1"/>
</dbReference>
<name>A0A3Q7FQT5_SOLLC</name>
<dbReference type="PANTHER" id="PTHR10994">
    <property type="entry name" value="RETICULON"/>
    <property type="match status" value="1"/>
</dbReference>
<evidence type="ECO:0000256" key="6">
    <source>
        <dbReference type="SAM" id="Phobius"/>
    </source>
</evidence>
<keyword evidence="2 6" id="KW-0812">Transmembrane</keyword>
<dbReference type="InterPro" id="IPR045064">
    <property type="entry name" value="Reticulon-like"/>
</dbReference>
<comment type="subcellular location">
    <subcellularLocation>
        <location evidence="1">Endoplasmic reticulum membrane</location>
        <topology evidence="1">Multi-pass membrane protein</topology>
    </subcellularLocation>
</comment>
<feature type="domain" description="Reticulon" evidence="7">
    <location>
        <begin position="48"/>
        <end position="112"/>
    </location>
</feature>
<evidence type="ECO:0000256" key="5">
    <source>
        <dbReference type="ARBA" id="ARBA00023136"/>
    </source>
</evidence>
<feature type="transmembrane region" description="Helical" evidence="6">
    <location>
        <begin position="54"/>
        <end position="72"/>
    </location>
</feature>
<keyword evidence="3" id="KW-0256">Endoplasmic reticulum</keyword>
<organism evidence="8">
    <name type="scientific">Solanum lycopersicum</name>
    <name type="common">Tomato</name>
    <name type="synonym">Lycopersicon esculentum</name>
    <dbReference type="NCBI Taxonomy" id="4081"/>
    <lineage>
        <taxon>Eukaryota</taxon>
        <taxon>Viridiplantae</taxon>
        <taxon>Streptophyta</taxon>
        <taxon>Embryophyta</taxon>
        <taxon>Tracheophyta</taxon>
        <taxon>Spermatophyta</taxon>
        <taxon>Magnoliopsida</taxon>
        <taxon>eudicotyledons</taxon>
        <taxon>Gunneridae</taxon>
        <taxon>Pentapetalae</taxon>
        <taxon>asterids</taxon>
        <taxon>lamiids</taxon>
        <taxon>Solanales</taxon>
        <taxon>Solanaceae</taxon>
        <taxon>Solanoideae</taxon>
        <taxon>Solaneae</taxon>
        <taxon>Solanum</taxon>
        <taxon>Solanum subgen. Lycopersicon</taxon>
    </lineage>
</organism>
<dbReference type="Pfam" id="PF02453">
    <property type="entry name" value="Reticulon"/>
    <property type="match status" value="1"/>
</dbReference>
<dbReference type="GO" id="GO:0009617">
    <property type="term" value="P:response to bacterium"/>
    <property type="evidence" value="ECO:0007669"/>
    <property type="project" value="InterPro"/>
</dbReference>
<keyword evidence="5 6" id="KW-0472">Membrane</keyword>
<proteinExistence type="predicted"/>
<dbReference type="AlphaFoldDB" id="A0A3Q7FQT5"/>
<evidence type="ECO:0000313" key="8">
    <source>
        <dbReference type="EnsemblPlants" id="Solyc03g115167.1.1"/>
    </source>
</evidence>
<evidence type="ECO:0000256" key="4">
    <source>
        <dbReference type="ARBA" id="ARBA00022989"/>
    </source>
</evidence>
<evidence type="ECO:0000313" key="9">
    <source>
        <dbReference type="Proteomes" id="UP000004994"/>
    </source>
</evidence>
<evidence type="ECO:0000259" key="7">
    <source>
        <dbReference type="Pfam" id="PF02453"/>
    </source>
</evidence>
<dbReference type="EnsemblPlants" id="Solyc03g115167.1.1">
    <property type="protein sequence ID" value="Solyc03g115167.1.1"/>
    <property type="gene ID" value="Solyc03g115167.1"/>
</dbReference>
<accession>A0A3Q7FQT5</accession>
<reference evidence="8" key="1">
    <citation type="journal article" date="2012" name="Nature">
        <title>The tomato genome sequence provides insights into fleshy fruit evolution.</title>
        <authorList>
            <consortium name="Tomato Genome Consortium"/>
        </authorList>
    </citation>
    <scope>NUCLEOTIDE SEQUENCE [LARGE SCALE GENOMIC DNA]</scope>
    <source>
        <strain evidence="8">cv. Heinz 1706</strain>
    </source>
</reference>
<evidence type="ECO:0000256" key="2">
    <source>
        <dbReference type="ARBA" id="ARBA00022692"/>
    </source>
</evidence>